<dbReference type="Gene3D" id="3.40.50.2000">
    <property type="entry name" value="Glycogen Phosphorylase B"/>
    <property type="match status" value="1"/>
</dbReference>
<dbReference type="STRING" id="1841610.A6X21_06705"/>
<sequence>MHLIQVINVGQIVGGTAACAWSVTRALPDVQHSLFSLSPITRETQAAFAPVPIRSLAGGHLSQFQAALYEQVRQIRDAGEQPQLLLHNTHARWQLARWPCPTLVYAHSHTSLVKAHQLVVCSHWLKQQARLAGTVLWQGVPDPHDIPSPVGSSITPPAGAFRVGRLCTPTLKKFPAELIPLYAHWAKQFPQIWWEFVGCPTLRQPALKDACRGRISFHPAGWSARHWLCEWDAWLYTQPAIHESFGRVLAEAMLAGTFPICDAQGGFCEQFPLLNDFPATARILRQRGQCHSLADFSADLDWMITQPTPCQSLRQTLQSHARQHFSLPAFATRLKNLLPPS</sequence>
<keyword evidence="2" id="KW-1185">Reference proteome</keyword>
<dbReference type="RefSeq" id="WP_068848956.1">
    <property type="nucleotide sequence ID" value="NZ_LYDR01000116.1"/>
</dbReference>
<evidence type="ECO:0000313" key="2">
    <source>
        <dbReference type="Proteomes" id="UP000094828"/>
    </source>
</evidence>
<gene>
    <name evidence="1" type="ORF">A6X21_06705</name>
</gene>
<protein>
    <recommendedName>
        <fullName evidence="3">Glycosyl transferase family 1 domain-containing protein</fullName>
    </recommendedName>
</protein>
<dbReference type="OrthoDB" id="8549922at2"/>
<comment type="caution">
    <text evidence="1">The sequence shown here is derived from an EMBL/GenBank/DDBJ whole genome shotgun (WGS) entry which is preliminary data.</text>
</comment>
<dbReference type="EMBL" id="LYDR01000116">
    <property type="protein sequence ID" value="ODA30023.1"/>
    <property type="molecule type" value="Genomic_DNA"/>
</dbReference>
<proteinExistence type="predicted"/>
<dbReference type="SUPFAM" id="SSF53756">
    <property type="entry name" value="UDP-Glycosyltransferase/glycogen phosphorylase"/>
    <property type="match status" value="1"/>
</dbReference>
<reference evidence="1 2" key="1">
    <citation type="submission" date="2016-05" db="EMBL/GenBank/DDBJ databases">
        <title>Genomic and physiological characterization of Planctopirus sp. isolated from fresh water lake.</title>
        <authorList>
            <person name="Subhash Y."/>
            <person name="Ramana C."/>
        </authorList>
    </citation>
    <scope>NUCLEOTIDE SEQUENCE [LARGE SCALE GENOMIC DNA]</scope>
    <source>
        <strain evidence="1 2">JC280</strain>
    </source>
</reference>
<evidence type="ECO:0008006" key="3">
    <source>
        <dbReference type="Google" id="ProtNLM"/>
    </source>
</evidence>
<evidence type="ECO:0000313" key="1">
    <source>
        <dbReference type="EMBL" id="ODA30023.1"/>
    </source>
</evidence>
<organism evidence="1 2">
    <name type="scientific">Planctopirus hydrillae</name>
    <dbReference type="NCBI Taxonomy" id="1841610"/>
    <lineage>
        <taxon>Bacteria</taxon>
        <taxon>Pseudomonadati</taxon>
        <taxon>Planctomycetota</taxon>
        <taxon>Planctomycetia</taxon>
        <taxon>Planctomycetales</taxon>
        <taxon>Planctomycetaceae</taxon>
        <taxon>Planctopirus</taxon>
    </lineage>
</organism>
<name>A0A1C3E9W2_9PLAN</name>
<dbReference type="AlphaFoldDB" id="A0A1C3E9W2"/>
<dbReference type="Proteomes" id="UP000094828">
    <property type="component" value="Unassembled WGS sequence"/>
</dbReference>
<accession>A0A1C3E9W2</accession>